<evidence type="ECO:0000313" key="2">
    <source>
        <dbReference type="EMBL" id="GDY75003.1"/>
    </source>
</evidence>
<dbReference type="AlphaFoldDB" id="A0A4D4MS98"/>
<feature type="region of interest" description="Disordered" evidence="1">
    <location>
        <begin position="1"/>
        <end position="42"/>
    </location>
</feature>
<evidence type="ECO:0000313" key="3">
    <source>
        <dbReference type="Proteomes" id="UP000299211"/>
    </source>
</evidence>
<organism evidence="2 3">
    <name type="scientific">Streptomyces avermitilis</name>
    <dbReference type="NCBI Taxonomy" id="33903"/>
    <lineage>
        <taxon>Bacteria</taxon>
        <taxon>Bacillati</taxon>
        <taxon>Actinomycetota</taxon>
        <taxon>Actinomycetes</taxon>
        <taxon>Kitasatosporales</taxon>
        <taxon>Streptomycetaceae</taxon>
        <taxon>Streptomyces</taxon>
    </lineage>
</organism>
<dbReference type="AntiFam" id="ANF00142">
    <property type="entry name" value="Shadow ORF (opposite yadG)"/>
</dbReference>
<dbReference type="AntiFam" id="ANF00095">
    <property type="entry name" value="Shadow ORF (opposite ABC transporters)"/>
</dbReference>
<sequence>MAALGLVHDMGGHEEGGAAVGRDGVEEGPQVAAQDGVQADRRFVEDEEFRGAEESDREGDAAALAAGEVAGEGVGVRDEVDVGDGAGDVRAAALGGGSARVEDRGEVVEVLADREVVVDGGAWVT</sequence>
<dbReference type="EMBL" id="BJHY01000001">
    <property type="protein sequence ID" value="GDY75003.1"/>
    <property type="molecule type" value="Genomic_DNA"/>
</dbReference>
<comment type="caution">
    <text evidence="2">The sequence shown here is derived from an EMBL/GenBank/DDBJ whole genome shotgun (WGS) entry which is preliminary data.</text>
</comment>
<protein>
    <submittedName>
        <fullName evidence="2">Uncharacterized protein</fullName>
    </submittedName>
</protein>
<proteinExistence type="predicted"/>
<evidence type="ECO:0000256" key="1">
    <source>
        <dbReference type="SAM" id="MobiDB-lite"/>
    </source>
</evidence>
<gene>
    <name evidence="2" type="ORF">SAV31267_044880</name>
</gene>
<name>A0A4D4MS98_STRAX</name>
<dbReference type="Proteomes" id="UP000299211">
    <property type="component" value="Unassembled WGS sequence"/>
</dbReference>
<accession>A0A4D4MS98</accession>
<reference evidence="2 3" key="1">
    <citation type="submission" date="2019-04" db="EMBL/GenBank/DDBJ databases">
        <title>Draft genome sequences of Streptomyces avermitilis ATCC 31267.</title>
        <authorList>
            <person name="Komaki H."/>
            <person name="Tamura T."/>
            <person name="Hosoyama A."/>
        </authorList>
    </citation>
    <scope>NUCLEOTIDE SEQUENCE [LARGE SCALE GENOMIC DNA]</scope>
    <source>
        <strain evidence="2 3">ATCC 31267</strain>
    </source>
</reference>